<organism evidence="5 6">
    <name type="scientific">Trichostrongylus colubriformis</name>
    <name type="common">Black scour worm</name>
    <dbReference type="NCBI Taxonomy" id="6319"/>
    <lineage>
        <taxon>Eukaryota</taxon>
        <taxon>Metazoa</taxon>
        <taxon>Ecdysozoa</taxon>
        <taxon>Nematoda</taxon>
        <taxon>Chromadorea</taxon>
        <taxon>Rhabditida</taxon>
        <taxon>Rhabditina</taxon>
        <taxon>Rhabditomorpha</taxon>
        <taxon>Strongyloidea</taxon>
        <taxon>Trichostrongylidae</taxon>
        <taxon>Trichostrongylus</taxon>
    </lineage>
</organism>
<keyword evidence="6" id="KW-1185">Reference proteome</keyword>
<sequence length="358" mass="40418">MKSEEVLVATWTNRLQNHISVTICDYKTAICNLVFEYRYPEKMWAEPAHFSSLLSNRQDAVFILLPRARADGNNYQHIAKLLIQYDSQGKLKLAESSFLSVGNFDVVALNRYDGTTDTIYFTAQAPSPGNRHLYSTKATPTADEVWACVSCHHKNCTYQSNSISPNFKYLLTHCKIDGRGSGGRGWKYRSATYGALGTVEIQDQLDALKAVLKKYPYFDASRVSVFGWSYGGFAAVRAAELAPESFFKCTVSVAPVANFLYYDATYTERYMGEAGLAAYNASDITNDVSHFRKTRLLLAHGLYDDNVHFQNSALLMEALQRQDIDFDAMVYPNQDHSISRRTHLYNKITAFLENCAKH</sequence>
<keyword evidence="1" id="KW-0031">Aminopeptidase</keyword>
<dbReference type="InterPro" id="IPR001375">
    <property type="entry name" value="Peptidase_S9_cat"/>
</dbReference>
<dbReference type="Gene3D" id="2.140.10.30">
    <property type="entry name" value="Dipeptidylpeptidase IV, N-terminal domain"/>
    <property type="match status" value="1"/>
</dbReference>
<dbReference type="GO" id="GO:0008236">
    <property type="term" value="F:serine-type peptidase activity"/>
    <property type="evidence" value="ECO:0007669"/>
    <property type="project" value="UniProtKB-KW"/>
</dbReference>
<protein>
    <recommendedName>
        <fullName evidence="4">Peptidase S9 prolyl oligopeptidase catalytic domain-containing protein</fullName>
    </recommendedName>
</protein>
<dbReference type="InterPro" id="IPR050278">
    <property type="entry name" value="Serine_Prot_S9B/DPPIV"/>
</dbReference>
<dbReference type="GO" id="GO:0005886">
    <property type="term" value="C:plasma membrane"/>
    <property type="evidence" value="ECO:0007669"/>
    <property type="project" value="TreeGrafter"/>
</dbReference>
<feature type="domain" description="Peptidase S9 prolyl oligopeptidase catalytic" evidence="4">
    <location>
        <begin position="174"/>
        <end position="357"/>
    </location>
</feature>
<reference evidence="5 6" key="1">
    <citation type="submission" date="2019-10" db="EMBL/GenBank/DDBJ databases">
        <title>Assembly and Annotation for the nematode Trichostrongylus colubriformis.</title>
        <authorList>
            <person name="Martin J."/>
        </authorList>
    </citation>
    <scope>NUCLEOTIDE SEQUENCE [LARGE SCALE GENOMIC DNA]</scope>
    <source>
        <strain evidence="5">G859</strain>
        <tissue evidence="5">Whole worm</tissue>
    </source>
</reference>
<accession>A0AAN8IJ66</accession>
<dbReference type="PANTHER" id="PTHR11731:SF200">
    <property type="entry name" value="DIPEPTIDYL PEPTIDASE 10, ISOFORM B"/>
    <property type="match status" value="1"/>
</dbReference>
<evidence type="ECO:0000313" key="6">
    <source>
        <dbReference type="Proteomes" id="UP001331761"/>
    </source>
</evidence>
<comment type="caution">
    <text evidence="5">The sequence shown here is derived from an EMBL/GenBank/DDBJ whole genome shotgun (WGS) entry which is preliminary data.</text>
</comment>
<name>A0AAN8IJ66_TRICO</name>
<keyword evidence="1" id="KW-0645">Protease</keyword>
<evidence type="ECO:0000313" key="5">
    <source>
        <dbReference type="EMBL" id="KAK5976664.1"/>
    </source>
</evidence>
<dbReference type="AlphaFoldDB" id="A0AAN8IJ66"/>
<dbReference type="PANTHER" id="PTHR11731">
    <property type="entry name" value="PROTEASE FAMILY S9B,C DIPEPTIDYL-PEPTIDASE IV-RELATED"/>
    <property type="match status" value="1"/>
</dbReference>
<evidence type="ECO:0000256" key="2">
    <source>
        <dbReference type="ARBA" id="ARBA00022825"/>
    </source>
</evidence>
<dbReference type="GO" id="GO:0008239">
    <property type="term" value="F:dipeptidyl-peptidase activity"/>
    <property type="evidence" value="ECO:0007669"/>
    <property type="project" value="TreeGrafter"/>
</dbReference>
<dbReference type="EMBL" id="WIXE01011576">
    <property type="protein sequence ID" value="KAK5976664.1"/>
    <property type="molecule type" value="Genomic_DNA"/>
</dbReference>
<dbReference type="Pfam" id="PF00326">
    <property type="entry name" value="Peptidase_S9"/>
    <property type="match status" value="1"/>
</dbReference>
<dbReference type="GO" id="GO:0012505">
    <property type="term" value="C:endomembrane system"/>
    <property type="evidence" value="ECO:0007669"/>
    <property type="project" value="UniProtKB-SubCell"/>
</dbReference>
<dbReference type="Proteomes" id="UP001331761">
    <property type="component" value="Unassembled WGS sequence"/>
</dbReference>
<evidence type="ECO:0000256" key="3">
    <source>
        <dbReference type="ARBA" id="ARBA00023180"/>
    </source>
</evidence>
<dbReference type="GO" id="GO:0006508">
    <property type="term" value="P:proteolysis"/>
    <property type="evidence" value="ECO:0007669"/>
    <property type="project" value="UniProtKB-KW"/>
</dbReference>
<dbReference type="GO" id="GO:0004177">
    <property type="term" value="F:aminopeptidase activity"/>
    <property type="evidence" value="ECO:0007669"/>
    <property type="project" value="UniProtKB-KW"/>
</dbReference>
<proteinExistence type="predicted"/>
<keyword evidence="2" id="KW-0720">Serine protease</keyword>
<evidence type="ECO:0000256" key="1">
    <source>
        <dbReference type="ARBA" id="ARBA00022438"/>
    </source>
</evidence>
<dbReference type="SUPFAM" id="SSF82171">
    <property type="entry name" value="DPP6 N-terminal domain-like"/>
    <property type="match status" value="1"/>
</dbReference>
<keyword evidence="1" id="KW-0378">Hydrolase</keyword>
<keyword evidence="3" id="KW-0325">Glycoprotein</keyword>
<gene>
    <name evidence="5" type="ORF">GCK32_013461</name>
</gene>
<dbReference type="Gene3D" id="3.40.50.1820">
    <property type="entry name" value="alpha/beta hydrolase"/>
    <property type="match status" value="1"/>
</dbReference>
<dbReference type="InterPro" id="IPR029058">
    <property type="entry name" value="AB_hydrolase_fold"/>
</dbReference>
<dbReference type="SUPFAM" id="SSF53474">
    <property type="entry name" value="alpha/beta-Hydrolases"/>
    <property type="match status" value="1"/>
</dbReference>
<evidence type="ECO:0000259" key="4">
    <source>
        <dbReference type="Pfam" id="PF00326"/>
    </source>
</evidence>